<dbReference type="Proteomes" id="UP000073601">
    <property type="component" value="Unassembled WGS sequence"/>
</dbReference>
<dbReference type="InterPro" id="IPR029062">
    <property type="entry name" value="Class_I_gatase-like"/>
</dbReference>
<protein>
    <submittedName>
        <fullName evidence="2">GMP synthase [glutamine-hydrolyzing]</fullName>
        <ecNumber evidence="2">6.3.5.2</ecNumber>
    </submittedName>
</protein>
<feature type="domain" description="Glutamine amidotransferase" evidence="1">
    <location>
        <begin position="53"/>
        <end position="191"/>
    </location>
</feature>
<organism evidence="2 3">
    <name type="scientific">Grimontia marina</name>
    <dbReference type="NCBI Taxonomy" id="646534"/>
    <lineage>
        <taxon>Bacteria</taxon>
        <taxon>Pseudomonadati</taxon>
        <taxon>Pseudomonadota</taxon>
        <taxon>Gammaproteobacteria</taxon>
        <taxon>Vibrionales</taxon>
        <taxon>Vibrionaceae</taxon>
        <taxon>Grimontia</taxon>
    </lineage>
</organism>
<dbReference type="Pfam" id="PF00117">
    <property type="entry name" value="GATase"/>
    <property type="match status" value="1"/>
</dbReference>
<name>A0A128FHG2_9GAMM</name>
<keyword evidence="3" id="KW-1185">Reference proteome</keyword>
<dbReference type="InterPro" id="IPR044992">
    <property type="entry name" value="ChyE-like"/>
</dbReference>
<dbReference type="InterPro" id="IPR017926">
    <property type="entry name" value="GATASE"/>
</dbReference>
<accession>A0A128FHG2</accession>
<proteinExistence type="predicted"/>
<dbReference type="PANTHER" id="PTHR42695">
    <property type="entry name" value="GLUTAMINE AMIDOTRANSFERASE YLR126C-RELATED"/>
    <property type="match status" value="1"/>
</dbReference>
<reference evidence="3" key="1">
    <citation type="submission" date="2016-02" db="EMBL/GenBank/DDBJ databases">
        <authorList>
            <person name="Rodrigo-Torres Lidia"/>
            <person name="Arahal R.David."/>
        </authorList>
    </citation>
    <scope>NUCLEOTIDE SEQUENCE [LARGE SCALE GENOMIC DNA]</scope>
    <source>
        <strain evidence="3">CECT 8713</strain>
    </source>
</reference>
<dbReference type="CDD" id="cd01741">
    <property type="entry name" value="GATase1_1"/>
    <property type="match status" value="1"/>
</dbReference>
<dbReference type="AlphaFoldDB" id="A0A128FHG2"/>
<dbReference type="SUPFAM" id="SSF52317">
    <property type="entry name" value="Class I glutamine amidotransferase-like"/>
    <property type="match status" value="1"/>
</dbReference>
<keyword evidence="2" id="KW-0436">Ligase</keyword>
<dbReference type="Gene3D" id="3.40.50.880">
    <property type="match status" value="1"/>
</dbReference>
<sequence>MRIGLLLCDDVKQELQSAHRNYPDMFEATLKKVEPSLSLQCYRVIDGEYPADVDDCDGYVISGSRYSVYDGLPWIRQFEDFVRTLYEKGKPTVGICFGHQMMAQALGGKVERSEKGWGVGIATSNLAAEEKASQPWLQSLKPDFSLVVSHQDQVCQLPPDSITLASSDFCPIGMFTVGSHFLAIQGHPEFSRAYSFDLMESRRDRIPEEVISRGQASLSQSPDAELVTRWLLDFLKFSQSSPSTPSLSTKT</sequence>
<dbReference type="PROSITE" id="PS51273">
    <property type="entry name" value="GATASE_TYPE_1"/>
    <property type="match status" value="1"/>
</dbReference>
<dbReference type="EC" id="6.3.5.2" evidence="2"/>
<gene>
    <name evidence="2" type="primary">guaA_3</name>
    <name evidence="2" type="ORF">GMA8713_03730</name>
</gene>
<dbReference type="GO" id="GO:0003922">
    <property type="term" value="F:GMP synthase (glutamine-hydrolyzing) activity"/>
    <property type="evidence" value="ECO:0007669"/>
    <property type="project" value="UniProtKB-EC"/>
</dbReference>
<dbReference type="OrthoDB" id="9813383at2"/>
<dbReference type="EMBL" id="FIZY01000041">
    <property type="protein sequence ID" value="CZF85696.1"/>
    <property type="molecule type" value="Genomic_DNA"/>
</dbReference>
<evidence type="ECO:0000259" key="1">
    <source>
        <dbReference type="Pfam" id="PF00117"/>
    </source>
</evidence>
<dbReference type="RefSeq" id="WP_062712987.1">
    <property type="nucleotide sequence ID" value="NZ_CAWRCI010000041.1"/>
</dbReference>
<evidence type="ECO:0000313" key="3">
    <source>
        <dbReference type="Proteomes" id="UP000073601"/>
    </source>
</evidence>
<dbReference type="GO" id="GO:0005829">
    <property type="term" value="C:cytosol"/>
    <property type="evidence" value="ECO:0007669"/>
    <property type="project" value="TreeGrafter"/>
</dbReference>
<dbReference type="PANTHER" id="PTHR42695:SF5">
    <property type="entry name" value="GLUTAMINE AMIDOTRANSFERASE YLR126C-RELATED"/>
    <property type="match status" value="1"/>
</dbReference>
<evidence type="ECO:0000313" key="2">
    <source>
        <dbReference type="EMBL" id="CZF85696.1"/>
    </source>
</evidence>